<dbReference type="Proteomes" id="UP000002724">
    <property type="component" value="Chromosome"/>
</dbReference>
<dbReference type="Pfam" id="PF05973">
    <property type="entry name" value="Gp49"/>
    <property type="match status" value="1"/>
</dbReference>
<reference evidence="1 2" key="1">
    <citation type="submission" date="2008-06" db="EMBL/GenBank/DDBJ databases">
        <title>Complete sequence of Pelodictyon phaeoclathratiforme BU-1.</title>
        <authorList>
            <consortium name="US DOE Joint Genome Institute"/>
            <person name="Lucas S."/>
            <person name="Copeland A."/>
            <person name="Lapidus A."/>
            <person name="Glavina del Rio T."/>
            <person name="Dalin E."/>
            <person name="Tice H."/>
            <person name="Bruce D."/>
            <person name="Goodwin L."/>
            <person name="Pitluck S."/>
            <person name="Schmutz J."/>
            <person name="Larimer F."/>
            <person name="Land M."/>
            <person name="Hauser L."/>
            <person name="Kyrpides N."/>
            <person name="Mikhailova N."/>
            <person name="Liu Z."/>
            <person name="Li T."/>
            <person name="Zhao F."/>
            <person name="Overmann J."/>
            <person name="Bryant D.A."/>
            <person name="Richardson P."/>
        </authorList>
    </citation>
    <scope>NUCLEOTIDE SEQUENCE [LARGE SCALE GENOMIC DNA]</scope>
    <source>
        <strain evidence="2">DSM 5477 / BU-1</strain>
    </source>
</reference>
<protein>
    <recommendedName>
        <fullName evidence="3">Type II toxin-antitoxin system RelE/ParE family toxin</fullName>
    </recommendedName>
</protein>
<dbReference type="EMBL" id="CP001110">
    <property type="protein sequence ID" value="ACF44330.1"/>
    <property type="molecule type" value="Genomic_DNA"/>
</dbReference>
<proteinExistence type="predicted"/>
<dbReference type="KEGG" id="pph:Ppha_2124"/>
<dbReference type="InterPro" id="IPR009241">
    <property type="entry name" value="HigB-like"/>
</dbReference>
<evidence type="ECO:0000313" key="2">
    <source>
        <dbReference type="Proteomes" id="UP000002724"/>
    </source>
</evidence>
<sequence length="117" mass="13563">MRTIEFFITANGKKPVEEFLESLPTKEAKKVFWVLKLVKELSSVPTEYFKKLQNTDGIWEVRAAHGNNAFRLLGFFDNGNLVILTNGFAKKTQKNPSEEIELAEKRKKDYLRRKQNG</sequence>
<dbReference type="HOGENOM" id="CLU_122734_5_1_10"/>
<evidence type="ECO:0000313" key="1">
    <source>
        <dbReference type="EMBL" id="ACF44330.1"/>
    </source>
</evidence>
<dbReference type="eggNOG" id="COG4679">
    <property type="taxonomic scope" value="Bacteria"/>
</dbReference>
<name>B4SD71_PELPB</name>
<dbReference type="OrthoDB" id="573082at2"/>
<organism evidence="1 2">
    <name type="scientific">Pelodictyon phaeoclathratiforme (strain DSM 5477 / BU-1)</name>
    <dbReference type="NCBI Taxonomy" id="324925"/>
    <lineage>
        <taxon>Bacteria</taxon>
        <taxon>Pseudomonadati</taxon>
        <taxon>Chlorobiota</taxon>
        <taxon>Chlorobiia</taxon>
        <taxon>Chlorobiales</taxon>
        <taxon>Chlorobiaceae</taxon>
        <taxon>Chlorobium/Pelodictyon group</taxon>
        <taxon>Pelodictyon</taxon>
    </lineage>
</organism>
<dbReference type="AlphaFoldDB" id="B4SD71"/>
<gene>
    <name evidence="1" type="ordered locus">Ppha_2124</name>
</gene>
<dbReference type="STRING" id="324925.Ppha_2124"/>
<dbReference type="RefSeq" id="WP_012508807.1">
    <property type="nucleotide sequence ID" value="NC_011060.1"/>
</dbReference>
<evidence type="ECO:0008006" key="3">
    <source>
        <dbReference type="Google" id="ProtNLM"/>
    </source>
</evidence>
<keyword evidence="2" id="KW-1185">Reference proteome</keyword>
<accession>B4SD71</accession>